<accession>A0A7H8NAF6</accession>
<name>A0A7H8NAF6_9ACTN</name>
<keyword evidence="2" id="KW-1185">Reference proteome</keyword>
<dbReference type="Proteomes" id="UP000509303">
    <property type="component" value="Chromosome"/>
</dbReference>
<dbReference type="RefSeq" id="WP_176163238.1">
    <property type="nucleotide sequence ID" value="NZ_CP054929.1"/>
</dbReference>
<evidence type="ECO:0000313" key="1">
    <source>
        <dbReference type="EMBL" id="QKW51519.1"/>
    </source>
</evidence>
<reference evidence="1 2" key="1">
    <citation type="submission" date="2020-06" db="EMBL/GenBank/DDBJ databases">
        <title>Genome mining for natural products.</title>
        <authorList>
            <person name="Zhang B."/>
            <person name="Shi J."/>
            <person name="Ge H."/>
        </authorList>
    </citation>
    <scope>NUCLEOTIDE SEQUENCE [LARGE SCALE GENOMIC DNA]</scope>
    <source>
        <strain evidence="1 2">NA00687</strain>
    </source>
</reference>
<sequence>MWSRWRDREEGAARADAVRAASALAVHLQRGGALQPVRVNGLALVTGEVAFADLACSAARFYGTEINHPPSAGYFEDHPTFGRQWVSNGRLDARRRRAAEDAALPRWRDHTPARTVLTSVGVRLLPVGSGDWLPFDHALLTGVTEEQSAIVLSYGVCAPLLLTGTAAPWLGVAIDHLRRHLA</sequence>
<dbReference type="AlphaFoldDB" id="A0A7H8NAF6"/>
<proteinExistence type="predicted"/>
<organism evidence="1 2">
    <name type="scientific">Streptomyces buecherae</name>
    <dbReference type="NCBI Taxonomy" id="2763006"/>
    <lineage>
        <taxon>Bacteria</taxon>
        <taxon>Bacillati</taxon>
        <taxon>Actinomycetota</taxon>
        <taxon>Actinomycetes</taxon>
        <taxon>Kitasatosporales</taxon>
        <taxon>Streptomycetaceae</taxon>
        <taxon>Streptomyces</taxon>
    </lineage>
</organism>
<gene>
    <name evidence="1" type="ORF">HUT08_20535</name>
</gene>
<dbReference type="EMBL" id="CP054929">
    <property type="protein sequence ID" value="QKW51519.1"/>
    <property type="molecule type" value="Genomic_DNA"/>
</dbReference>
<evidence type="ECO:0000313" key="2">
    <source>
        <dbReference type="Proteomes" id="UP000509303"/>
    </source>
</evidence>
<protein>
    <submittedName>
        <fullName evidence="1">Uncharacterized protein</fullName>
    </submittedName>
</protein>